<evidence type="ECO:0000313" key="2">
    <source>
        <dbReference type="Proteomes" id="UP000799118"/>
    </source>
</evidence>
<organism evidence="1 2">
    <name type="scientific">Gymnopus androsaceus JB14</name>
    <dbReference type="NCBI Taxonomy" id="1447944"/>
    <lineage>
        <taxon>Eukaryota</taxon>
        <taxon>Fungi</taxon>
        <taxon>Dikarya</taxon>
        <taxon>Basidiomycota</taxon>
        <taxon>Agaricomycotina</taxon>
        <taxon>Agaricomycetes</taxon>
        <taxon>Agaricomycetidae</taxon>
        <taxon>Agaricales</taxon>
        <taxon>Marasmiineae</taxon>
        <taxon>Omphalotaceae</taxon>
        <taxon>Gymnopus</taxon>
    </lineage>
</organism>
<accession>A0A6A4GEN7</accession>
<name>A0A6A4GEN7_9AGAR</name>
<sequence length="178" mass="20025">MSWICWDGLVGQALWDGEIYYWDVRVQSGDRYASTDDGQQMVNKWLSLQPSVMTASEPPMVNFMTAFPYSNIALGMAVHFQLYGGKEEGKVKGKEATFFKCSWVKPCFAFVSLDTQENPVHYGMVYTVQHKIIAEGSGSSQSHNLLSKVRDGPWTTYGTVYKCLWSKVAAEQPDKPIS</sequence>
<proteinExistence type="predicted"/>
<protein>
    <submittedName>
        <fullName evidence="1">Uncharacterized protein</fullName>
    </submittedName>
</protein>
<evidence type="ECO:0000313" key="1">
    <source>
        <dbReference type="EMBL" id="KAE9383964.1"/>
    </source>
</evidence>
<dbReference type="AlphaFoldDB" id="A0A6A4GEN7"/>
<dbReference type="EMBL" id="ML770269">
    <property type="protein sequence ID" value="KAE9383964.1"/>
    <property type="molecule type" value="Genomic_DNA"/>
</dbReference>
<keyword evidence="2" id="KW-1185">Reference proteome</keyword>
<dbReference type="Proteomes" id="UP000799118">
    <property type="component" value="Unassembled WGS sequence"/>
</dbReference>
<reference evidence="1" key="1">
    <citation type="journal article" date="2019" name="Environ. Microbiol.">
        <title>Fungal ecological strategies reflected in gene transcription - a case study of two litter decomposers.</title>
        <authorList>
            <person name="Barbi F."/>
            <person name="Kohler A."/>
            <person name="Barry K."/>
            <person name="Baskaran P."/>
            <person name="Daum C."/>
            <person name="Fauchery L."/>
            <person name="Ihrmark K."/>
            <person name="Kuo A."/>
            <person name="LaButti K."/>
            <person name="Lipzen A."/>
            <person name="Morin E."/>
            <person name="Grigoriev I.V."/>
            <person name="Henrissat B."/>
            <person name="Lindahl B."/>
            <person name="Martin F."/>
        </authorList>
    </citation>
    <scope>NUCLEOTIDE SEQUENCE</scope>
    <source>
        <strain evidence="1">JB14</strain>
    </source>
</reference>
<gene>
    <name evidence="1" type="ORF">BT96DRAFT_950905</name>
</gene>